<accession>A0AA38HW58</accession>
<dbReference type="EMBL" id="JALNTZ010000008">
    <property type="protein sequence ID" value="KAJ3643976.1"/>
    <property type="molecule type" value="Genomic_DNA"/>
</dbReference>
<name>A0AA38HW58_9CUCU</name>
<keyword evidence="16" id="KW-1185">Reference proteome</keyword>
<dbReference type="PANTHER" id="PTHR24248">
    <property type="entry name" value="ADRENERGIC RECEPTOR-RELATED G-PROTEIN COUPLED RECEPTOR"/>
    <property type="match status" value="1"/>
</dbReference>
<keyword evidence="7 13" id="KW-0472">Membrane</keyword>
<feature type="domain" description="G-protein coupled receptors family 1 profile" evidence="14">
    <location>
        <begin position="73"/>
        <end position="250"/>
    </location>
</feature>
<evidence type="ECO:0000256" key="9">
    <source>
        <dbReference type="ARBA" id="ARBA00023170"/>
    </source>
</evidence>
<proteinExistence type="inferred from homology"/>
<feature type="transmembrane region" description="Helical" evidence="13">
    <location>
        <begin position="57"/>
        <end position="84"/>
    </location>
</feature>
<comment type="caution">
    <text evidence="15">The sequence shown here is derived from an EMBL/GenBank/DDBJ whole genome shotgun (WGS) entry which is preliminary data.</text>
</comment>
<organism evidence="15 16">
    <name type="scientific">Zophobas morio</name>
    <dbReference type="NCBI Taxonomy" id="2755281"/>
    <lineage>
        <taxon>Eukaryota</taxon>
        <taxon>Metazoa</taxon>
        <taxon>Ecdysozoa</taxon>
        <taxon>Arthropoda</taxon>
        <taxon>Hexapoda</taxon>
        <taxon>Insecta</taxon>
        <taxon>Pterygota</taxon>
        <taxon>Neoptera</taxon>
        <taxon>Endopterygota</taxon>
        <taxon>Coleoptera</taxon>
        <taxon>Polyphaga</taxon>
        <taxon>Cucujiformia</taxon>
        <taxon>Tenebrionidae</taxon>
        <taxon>Zophobas</taxon>
    </lineage>
</organism>
<feature type="region of interest" description="Disordered" evidence="12">
    <location>
        <begin position="277"/>
        <end position="304"/>
    </location>
</feature>
<feature type="transmembrane region" description="Helical" evidence="13">
    <location>
        <begin position="219"/>
        <end position="242"/>
    </location>
</feature>
<dbReference type="CDD" id="cd15329">
    <property type="entry name" value="7tmA_5-HT7"/>
    <property type="match status" value="1"/>
</dbReference>
<evidence type="ECO:0000259" key="14">
    <source>
        <dbReference type="PROSITE" id="PS50262"/>
    </source>
</evidence>
<evidence type="ECO:0000256" key="5">
    <source>
        <dbReference type="ARBA" id="ARBA00022989"/>
    </source>
</evidence>
<evidence type="ECO:0000256" key="2">
    <source>
        <dbReference type="ARBA" id="ARBA00010663"/>
    </source>
</evidence>
<keyword evidence="4 11" id="KW-0812">Transmembrane</keyword>
<keyword evidence="5 13" id="KW-1133">Transmembrane helix</keyword>
<feature type="transmembrane region" description="Helical" evidence="13">
    <location>
        <begin position="173"/>
        <end position="195"/>
    </location>
</feature>
<keyword evidence="10 11" id="KW-0807">Transducer</keyword>
<evidence type="ECO:0000256" key="6">
    <source>
        <dbReference type="ARBA" id="ARBA00023040"/>
    </source>
</evidence>
<dbReference type="FunFam" id="1.20.1070.10:FF:000523">
    <property type="entry name" value="5-hydroxytryptamine receptor 2B"/>
    <property type="match status" value="1"/>
</dbReference>
<evidence type="ECO:0000256" key="1">
    <source>
        <dbReference type="ARBA" id="ARBA00004651"/>
    </source>
</evidence>
<dbReference type="InterPro" id="IPR017452">
    <property type="entry name" value="GPCR_Rhodpsn_7TM"/>
</dbReference>
<dbReference type="PRINTS" id="PR00237">
    <property type="entry name" value="GPCRRHODOPSN"/>
</dbReference>
<dbReference type="SUPFAM" id="SSF81321">
    <property type="entry name" value="Family A G protein-coupled receptor-like"/>
    <property type="match status" value="1"/>
</dbReference>
<dbReference type="Proteomes" id="UP001168821">
    <property type="component" value="Unassembled WGS sequence"/>
</dbReference>
<comment type="subcellular location">
    <subcellularLocation>
        <location evidence="1">Cell membrane</location>
        <topology evidence="1">Multi-pass membrane protein</topology>
    </subcellularLocation>
</comment>
<dbReference type="PROSITE" id="PS50262">
    <property type="entry name" value="G_PROTEIN_RECEP_F1_2"/>
    <property type="match status" value="1"/>
</dbReference>
<sequence length="366" mass="41121">MFKKDRSSIFSRNVEDVSYYGPKSIDSRMAANTTQDLGINGTNETSHHNGYNQAETIVITTILVIIIIGTIIGNILVCVAVCLVRKLRRPCNYLLVSLAVSDLCVAVLVMPMAMFYEIKGRWIFGEVICNLWVSFDVLSCTASILNLCMISVDRYYAITKPLEYGVKRTPKRMIFWVILVWVFAACISLPPLVIIGNEHTETEENGQVNNEVCLVSQVFWYQFYATLCSFYIPLAVMMLVYYKIFKAARKIVMEEKRAQSHLESHCYLEISVKNGGGPPENKISSQSPSPANPAKGNHRSSSASTNTMVLKLRQLTGAQEKYLWGVLAQAEFGATGLGLFSPHNGDYIYRKAYPDSHLHYDHAVRN</sequence>
<feature type="transmembrane region" description="Helical" evidence="13">
    <location>
        <begin position="91"/>
        <end position="116"/>
    </location>
</feature>
<reference evidence="15" key="1">
    <citation type="journal article" date="2023" name="G3 (Bethesda)">
        <title>Whole genome assemblies of Zophobas morio and Tenebrio molitor.</title>
        <authorList>
            <person name="Kaur S."/>
            <person name="Stinson S.A."/>
            <person name="diCenzo G.C."/>
        </authorList>
    </citation>
    <scope>NUCLEOTIDE SEQUENCE</scope>
    <source>
        <strain evidence="15">QUZm001</strain>
    </source>
</reference>
<feature type="transmembrane region" description="Helical" evidence="13">
    <location>
        <begin position="122"/>
        <end position="152"/>
    </location>
</feature>
<evidence type="ECO:0000256" key="11">
    <source>
        <dbReference type="RuleBase" id="RU000688"/>
    </source>
</evidence>
<evidence type="ECO:0000256" key="13">
    <source>
        <dbReference type="SAM" id="Phobius"/>
    </source>
</evidence>
<evidence type="ECO:0000313" key="15">
    <source>
        <dbReference type="EMBL" id="KAJ3643976.1"/>
    </source>
</evidence>
<evidence type="ECO:0000256" key="7">
    <source>
        <dbReference type="ARBA" id="ARBA00023136"/>
    </source>
</evidence>
<evidence type="ECO:0000256" key="12">
    <source>
        <dbReference type="SAM" id="MobiDB-lite"/>
    </source>
</evidence>
<dbReference type="InterPro" id="IPR000276">
    <property type="entry name" value="GPCR_Rhodpsn"/>
</dbReference>
<dbReference type="Gene3D" id="1.20.1070.10">
    <property type="entry name" value="Rhodopsin 7-helix transmembrane proteins"/>
    <property type="match status" value="1"/>
</dbReference>
<dbReference type="GO" id="GO:0071880">
    <property type="term" value="P:adenylate cyclase-activating adrenergic receptor signaling pathway"/>
    <property type="evidence" value="ECO:0007669"/>
    <property type="project" value="TreeGrafter"/>
</dbReference>
<evidence type="ECO:0000313" key="16">
    <source>
        <dbReference type="Proteomes" id="UP001168821"/>
    </source>
</evidence>
<evidence type="ECO:0000256" key="3">
    <source>
        <dbReference type="ARBA" id="ARBA00022475"/>
    </source>
</evidence>
<dbReference type="GO" id="GO:0043410">
    <property type="term" value="P:positive regulation of MAPK cascade"/>
    <property type="evidence" value="ECO:0007669"/>
    <property type="project" value="TreeGrafter"/>
</dbReference>
<dbReference type="PROSITE" id="PS00237">
    <property type="entry name" value="G_PROTEIN_RECEP_F1_1"/>
    <property type="match status" value="1"/>
</dbReference>
<evidence type="ECO:0000256" key="8">
    <source>
        <dbReference type="ARBA" id="ARBA00023157"/>
    </source>
</evidence>
<protein>
    <recommendedName>
        <fullName evidence="14">G-protein coupled receptors family 1 profile domain-containing protein</fullName>
    </recommendedName>
</protein>
<comment type="similarity">
    <text evidence="2 11">Belongs to the G-protein coupled receptor 1 family.</text>
</comment>
<dbReference type="AlphaFoldDB" id="A0AA38HW58"/>
<dbReference type="Pfam" id="PF00001">
    <property type="entry name" value="7tm_1"/>
    <property type="match status" value="1"/>
</dbReference>
<keyword evidence="3" id="KW-1003">Cell membrane</keyword>
<dbReference type="GO" id="GO:0005886">
    <property type="term" value="C:plasma membrane"/>
    <property type="evidence" value="ECO:0007669"/>
    <property type="project" value="UniProtKB-SubCell"/>
</dbReference>
<dbReference type="GO" id="GO:0004993">
    <property type="term" value="F:G protein-coupled serotonin receptor activity"/>
    <property type="evidence" value="ECO:0007669"/>
    <property type="project" value="UniProtKB-ARBA"/>
</dbReference>
<evidence type="ECO:0000256" key="10">
    <source>
        <dbReference type="ARBA" id="ARBA00023224"/>
    </source>
</evidence>
<gene>
    <name evidence="15" type="ORF">Zmor_026655</name>
</gene>
<keyword evidence="6 11" id="KW-0297">G-protein coupled receptor</keyword>
<dbReference type="PANTHER" id="PTHR24248:SF199">
    <property type="entry name" value="IP13425P-RELATED"/>
    <property type="match status" value="1"/>
</dbReference>
<keyword evidence="9 11" id="KW-0675">Receptor</keyword>
<keyword evidence="8" id="KW-1015">Disulfide bond</keyword>
<evidence type="ECO:0000256" key="4">
    <source>
        <dbReference type="ARBA" id="ARBA00022692"/>
    </source>
</evidence>